<proteinExistence type="predicted"/>
<sequence length="125" mass="14357">MLKTLAFLSAIVYTAILTAASLMTINEMPNLGFSFSDKVFHFFAYCILCFLWFLACLYTFKFTRKQSVFYALIFSVIFGMFIEVLQGTMTVSRAYDVYDMLANSLGALLASTILWFKFRLHVKNT</sequence>
<gene>
    <name evidence="3" type="ORF">GCM10023314_08600</name>
</gene>
<feature type="domain" description="VanZ-like" evidence="2">
    <location>
        <begin position="36"/>
        <end position="116"/>
    </location>
</feature>
<protein>
    <recommendedName>
        <fullName evidence="2">VanZ-like domain-containing protein</fullName>
    </recommendedName>
</protein>
<dbReference type="InterPro" id="IPR006976">
    <property type="entry name" value="VanZ-like"/>
</dbReference>
<keyword evidence="1" id="KW-0812">Transmembrane</keyword>
<keyword evidence="1" id="KW-0472">Membrane</keyword>
<dbReference type="Pfam" id="PF04892">
    <property type="entry name" value="VanZ"/>
    <property type="match status" value="1"/>
</dbReference>
<evidence type="ECO:0000256" key="1">
    <source>
        <dbReference type="SAM" id="Phobius"/>
    </source>
</evidence>
<dbReference type="RefSeq" id="WP_345190403.1">
    <property type="nucleotide sequence ID" value="NZ_BAABJJ010000011.1"/>
</dbReference>
<dbReference type="Proteomes" id="UP001501302">
    <property type="component" value="Unassembled WGS sequence"/>
</dbReference>
<keyword evidence="4" id="KW-1185">Reference proteome</keyword>
<name>A0ABP9GDQ3_9FLAO</name>
<dbReference type="EMBL" id="BAABJJ010000011">
    <property type="protein sequence ID" value="GAA4938271.1"/>
    <property type="molecule type" value="Genomic_DNA"/>
</dbReference>
<keyword evidence="1" id="KW-1133">Transmembrane helix</keyword>
<accession>A0ABP9GDQ3</accession>
<reference evidence="4" key="1">
    <citation type="journal article" date="2019" name="Int. J. Syst. Evol. Microbiol.">
        <title>The Global Catalogue of Microorganisms (GCM) 10K type strain sequencing project: providing services to taxonomists for standard genome sequencing and annotation.</title>
        <authorList>
            <consortium name="The Broad Institute Genomics Platform"/>
            <consortium name="The Broad Institute Genome Sequencing Center for Infectious Disease"/>
            <person name="Wu L."/>
            <person name="Ma J."/>
        </authorList>
    </citation>
    <scope>NUCLEOTIDE SEQUENCE [LARGE SCALE GENOMIC DNA]</scope>
    <source>
        <strain evidence="4">JCM 18285</strain>
    </source>
</reference>
<feature type="transmembrane region" description="Helical" evidence="1">
    <location>
        <begin position="67"/>
        <end position="85"/>
    </location>
</feature>
<organism evidence="3 4">
    <name type="scientific">Algibacter agarivorans</name>
    <dbReference type="NCBI Taxonomy" id="1109741"/>
    <lineage>
        <taxon>Bacteria</taxon>
        <taxon>Pseudomonadati</taxon>
        <taxon>Bacteroidota</taxon>
        <taxon>Flavobacteriia</taxon>
        <taxon>Flavobacteriales</taxon>
        <taxon>Flavobacteriaceae</taxon>
        <taxon>Algibacter</taxon>
    </lineage>
</organism>
<feature type="transmembrane region" description="Helical" evidence="1">
    <location>
        <begin position="39"/>
        <end position="60"/>
    </location>
</feature>
<evidence type="ECO:0000313" key="4">
    <source>
        <dbReference type="Proteomes" id="UP001501302"/>
    </source>
</evidence>
<evidence type="ECO:0000313" key="3">
    <source>
        <dbReference type="EMBL" id="GAA4938271.1"/>
    </source>
</evidence>
<comment type="caution">
    <text evidence="3">The sequence shown here is derived from an EMBL/GenBank/DDBJ whole genome shotgun (WGS) entry which is preliminary data.</text>
</comment>
<feature type="transmembrane region" description="Helical" evidence="1">
    <location>
        <begin position="97"/>
        <end position="116"/>
    </location>
</feature>
<dbReference type="NCBIfam" id="NF037970">
    <property type="entry name" value="vanZ_1"/>
    <property type="match status" value="1"/>
</dbReference>
<evidence type="ECO:0000259" key="2">
    <source>
        <dbReference type="Pfam" id="PF04892"/>
    </source>
</evidence>
<dbReference type="PANTHER" id="PTHR28008">
    <property type="entry name" value="DOMAIN PROTEIN, PUTATIVE (AFU_ORTHOLOGUE AFUA_3G10980)-RELATED"/>
    <property type="match status" value="1"/>
</dbReference>
<dbReference type="PANTHER" id="PTHR28008:SF1">
    <property type="entry name" value="DOMAIN PROTEIN, PUTATIVE (AFU_ORTHOLOGUE AFUA_3G10980)-RELATED"/>
    <property type="match status" value="1"/>
</dbReference>